<comment type="caution">
    <text evidence="2">The sequence shown here is derived from an EMBL/GenBank/DDBJ whole genome shotgun (WGS) entry which is preliminary data.</text>
</comment>
<evidence type="ECO:0008006" key="4">
    <source>
        <dbReference type="Google" id="ProtNLM"/>
    </source>
</evidence>
<evidence type="ECO:0000256" key="1">
    <source>
        <dbReference type="ARBA" id="ARBA00023002"/>
    </source>
</evidence>
<evidence type="ECO:0000313" key="3">
    <source>
        <dbReference type="Proteomes" id="UP001219525"/>
    </source>
</evidence>
<dbReference type="GO" id="GO:0016491">
    <property type="term" value="F:oxidoreductase activity"/>
    <property type="evidence" value="ECO:0007669"/>
    <property type="project" value="UniProtKB-KW"/>
</dbReference>
<keyword evidence="1" id="KW-0560">Oxidoreductase</keyword>
<protein>
    <recommendedName>
        <fullName evidence="4">NAD(P)-binding protein</fullName>
    </recommendedName>
</protein>
<organism evidence="2 3">
    <name type="scientific">Mycena pura</name>
    <dbReference type="NCBI Taxonomy" id="153505"/>
    <lineage>
        <taxon>Eukaryota</taxon>
        <taxon>Fungi</taxon>
        <taxon>Dikarya</taxon>
        <taxon>Basidiomycota</taxon>
        <taxon>Agaricomycotina</taxon>
        <taxon>Agaricomycetes</taxon>
        <taxon>Agaricomycetidae</taxon>
        <taxon>Agaricales</taxon>
        <taxon>Marasmiineae</taxon>
        <taxon>Mycenaceae</taxon>
        <taxon>Mycena</taxon>
    </lineage>
</organism>
<dbReference type="InterPro" id="IPR036291">
    <property type="entry name" value="NAD(P)-bd_dom_sf"/>
</dbReference>
<keyword evidence="3" id="KW-1185">Reference proteome</keyword>
<dbReference type="InterPro" id="IPR002347">
    <property type="entry name" value="SDR_fam"/>
</dbReference>
<dbReference type="Pfam" id="PF00106">
    <property type="entry name" value="adh_short"/>
    <property type="match status" value="1"/>
</dbReference>
<dbReference type="EMBL" id="JARJCW010000017">
    <property type="protein sequence ID" value="KAJ7215465.1"/>
    <property type="molecule type" value="Genomic_DNA"/>
</dbReference>
<dbReference type="PANTHER" id="PTHR47534">
    <property type="entry name" value="YALI0E05731P"/>
    <property type="match status" value="1"/>
</dbReference>
<name>A0AAD6VK43_9AGAR</name>
<evidence type="ECO:0000313" key="2">
    <source>
        <dbReference type="EMBL" id="KAJ7215465.1"/>
    </source>
</evidence>
<gene>
    <name evidence="2" type="ORF">GGX14DRAFT_562676</name>
</gene>
<proteinExistence type="predicted"/>
<dbReference type="Proteomes" id="UP001219525">
    <property type="component" value="Unassembled WGS sequence"/>
</dbReference>
<dbReference type="Gene3D" id="3.40.50.720">
    <property type="entry name" value="NAD(P)-binding Rossmann-like Domain"/>
    <property type="match status" value="1"/>
</dbReference>
<accession>A0AAD6VK43</accession>
<dbReference type="PRINTS" id="PR00081">
    <property type="entry name" value="GDHRDH"/>
</dbReference>
<reference evidence="2" key="1">
    <citation type="submission" date="2023-03" db="EMBL/GenBank/DDBJ databases">
        <title>Massive genome expansion in bonnet fungi (Mycena s.s.) driven by repeated elements and novel gene families across ecological guilds.</title>
        <authorList>
            <consortium name="Lawrence Berkeley National Laboratory"/>
            <person name="Harder C.B."/>
            <person name="Miyauchi S."/>
            <person name="Viragh M."/>
            <person name="Kuo A."/>
            <person name="Thoen E."/>
            <person name="Andreopoulos B."/>
            <person name="Lu D."/>
            <person name="Skrede I."/>
            <person name="Drula E."/>
            <person name="Henrissat B."/>
            <person name="Morin E."/>
            <person name="Kohler A."/>
            <person name="Barry K."/>
            <person name="LaButti K."/>
            <person name="Morin E."/>
            <person name="Salamov A."/>
            <person name="Lipzen A."/>
            <person name="Mereny Z."/>
            <person name="Hegedus B."/>
            <person name="Baldrian P."/>
            <person name="Stursova M."/>
            <person name="Weitz H."/>
            <person name="Taylor A."/>
            <person name="Grigoriev I.V."/>
            <person name="Nagy L.G."/>
            <person name="Martin F."/>
            <person name="Kauserud H."/>
        </authorList>
    </citation>
    <scope>NUCLEOTIDE SEQUENCE</scope>
    <source>
        <strain evidence="2">9144</strain>
    </source>
</reference>
<sequence>MPDLSTVRKFNNAWAPTYSPVGIFVGGTSGIGQGIAEAFARHTKGNAHIVIVGRSSAAATAILAGLPPAPAGVDATRDFVPCDLTSIASVKRLATSLGVRFPRINLLVTTAGTINLESMITSEGLEVSTALWYYARWALVGGLLPTIRAAHEAGEDARVMAVFSAGQGKELDLSDLGLKKALKPVRDFAGFRTAGSQASTYIDLMFKDYAARNPGITFIHAYPGLVDTPLLKNVPLTSDILASAKSIEVCGEHQLYALLKASAGASRTGQDGDDIGMDLPATEEMQRTLWEHTEKVVGGIE</sequence>
<dbReference type="PANTHER" id="PTHR47534:SF3">
    <property type="entry name" value="ALCOHOL DEHYDROGENASE-LIKE C-TERMINAL DOMAIN-CONTAINING PROTEIN"/>
    <property type="match status" value="1"/>
</dbReference>
<dbReference type="SUPFAM" id="SSF51735">
    <property type="entry name" value="NAD(P)-binding Rossmann-fold domains"/>
    <property type="match status" value="1"/>
</dbReference>
<dbReference type="InterPro" id="IPR052228">
    <property type="entry name" value="Sec_Metab_Biosynth_Oxidored"/>
</dbReference>
<dbReference type="AlphaFoldDB" id="A0AAD6VK43"/>